<evidence type="ECO:0000313" key="2">
    <source>
        <dbReference type="EMBL" id="KAF1760157.1"/>
    </source>
</evidence>
<dbReference type="RefSeq" id="XP_053586382.1">
    <property type="nucleotide sequence ID" value="XM_053726805.1"/>
</dbReference>
<feature type="transmembrane region" description="Helical" evidence="1">
    <location>
        <begin position="262"/>
        <end position="279"/>
    </location>
</feature>
<sequence length="399" mass="46747">MIPNIFARREPTLLELLKNTLERLETSRTNFRECWTDQGIVFFTIGVLCAFLQTGPAYNRSIITGYSSISCFAFCFFIHSYVNWCGHITDIREHFKFIQSISRNPRKRAGIEEVRRIIKEQSSRKNVNDIIYILLHLLSFIALTLTSIGIIRLRIALDLRFVDVPFLIIYFLFFIGFSLAALTMAIKNWRLFEEIKKMIPNIFARREPTRLELLTNDLERIETARTKFRECWTLQGLIFFTIGVLCSFYQTGPSYNKSIVLGYGWIICTFCHFFIQSYVNWCRHISDVRDCFDRIERLSQCTRTVVIEEVRQCIEDQRCRKNGNDIIYILFHIVYFIGLTLASIGLIYARIALDLPPGDVLVQIIFFPFCIVPALVALTMTIKNWRTFERAKKNLMETC</sequence>
<gene>
    <name evidence="2" type="ORF">GCK72_008403</name>
</gene>
<feature type="transmembrane region" description="Helical" evidence="1">
    <location>
        <begin position="326"/>
        <end position="348"/>
    </location>
</feature>
<proteinExistence type="predicted"/>
<keyword evidence="1" id="KW-0472">Membrane</keyword>
<feature type="transmembrane region" description="Helical" evidence="1">
    <location>
        <begin position="231"/>
        <end position="250"/>
    </location>
</feature>
<protein>
    <submittedName>
        <fullName evidence="2">Uncharacterized protein</fullName>
    </submittedName>
</protein>
<dbReference type="KEGG" id="crq:GCK72_008403"/>
<dbReference type="GeneID" id="78774637"/>
<feature type="transmembrane region" description="Helical" evidence="1">
    <location>
        <begin position="167"/>
        <end position="186"/>
    </location>
</feature>
<dbReference type="EMBL" id="WUAV01000003">
    <property type="protein sequence ID" value="KAF1760157.1"/>
    <property type="molecule type" value="Genomic_DNA"/>
</dbReference>
<feature type="transmembrane region" description="Helical" evidence="1">
    <location>
        <begin position="360"/>
        <end position="382"/>
    </location>
</feature>
<feature type="transmembrane region" description="Helical" evidence="1">
    <location>
        <begin position="40"/>
        <end position="58"/>
    </location>
</feature>
<name>A0A6A5GYJ6_CAERE</name>
<keyword evidence="1" id="KW-1133">Transmembrane helix</keyword>
<dbReference type="Proteomes" id="UP000483820">
    <property type="component" value="Chromosome III"/>
</dbReference>
<feature type="transmembrane region" description="Helical" evidence="1">
    <location>
        <begin position="64"/>
        <end position="82"/>
    </location>
</feature>
<organism evidence="2 3">
    <name type="scientific">Caenorhabditis remanei</name>
    <name type="common">Caenorhabditis vulgaris</name>
    <dbReference type="NCBI Taxonomy" id="31234"/>
    <lineage>
        <taxon>Eukaryota</taxon>
        <taxon>Metazoa</taxon>
        <taxon>Ecdysozoa</taxon>
        <taxon>Nematoda</taxon>
        <taxon>Chromadorea</taxon>
        <taxon>Rhabditida</taxon>
        <taxon>Rhabditina</taxon>
        <taxon>Rhabditomorpha</taxon>
        <taxon>Rhabditoidea</taxon>
        <taxon>Rhabditidae</taxon>
        <taxon>Peloderinae</taxon>
        <taxon>Caenorhabditis</taxon>
    </lineage>
</organism>
<accession>A0A6A5GYJ6</accession>
<feature type="transmembrane region" description="Helical" evidence="1">
    <location>
        <begin position="130"/>
        <end position="155"/>
    </location>
</feature>
<dbReference type="CTD" id="78774637"/>
<keyword evidence="1" id="KW-0812">Transmembrane</keyword>
<evidence type="ECO:0000256" key="1">
    <source>
        <dbReference type="SAM" id="Phobius"/>
    </source>
</evidence>
<dbReference type="AlphaFoldDB" id="A0A6A5GYJ6"/>
<reference evidence="2 3" key="1">
    <citation type="submission" date="2019-12" db="EMBL/GenBank/DDBJ databases">
        <title>Chromosome-level assembly of the Caenorhabditis remanei genome.</title>
        <authorList>
            <person name="Teterina A.A."/>
            <person name="Willis J.H."/>
            <person name="Phillips P.C."/>
        </authorList>
    </citation>
    <scope>NUCLEOTIDE SEQUENCE [LARGE SCALE GENOMIC DNA]</scope>
    <source>
        <strain evidence="2 3">PX506</strain>
        <tissue evidence="2">Whole organism</tissue>
    </source>
</reference>
<comment type="caution">
    <text evidence="2">The sequence shown here is derived from an EMBL/GenBank/DDBJ whole genome shotgun (WGS) entry which is preliminary data.</text>
</comment>
<evidence type="ECO:0000313" key="3">
    <source>
        <dbReference type="Proteomes" id="UP000483820"/>
    </source>
</evidence>